<dbReference type="OrthoDB" id="433986at2"/>
<dbReference type="RefSeq" id="WP_142833546.1">
    <property type="nucleotide sequence ID" value="NZ_VFSV01000005.1"/>
</dbReference>
<dbReference type="Proteomes" id="UP000318590">
    <property type="component" value="Unassembled WGS sequence"/>
</dbReference>
<sequence>MQIFADTEMIARLQPALERQNLKEHGKTQDMVALLTERLGTMEAAQKAQEAGISLKVLQMLVAPIAGDVTDAQSALIELTRAVEIAVKVQREGAVGANHGEFVDEVLQRVAELSRESDYSGAGAEINAALAREEAESAARKLRLIASGIETATLERNPDRIATLLLCRADLEAGGTATLPKLRALQDEWYERGRDKGLNLDLEVSIVLASKMRERATNAAERGAMLNDLGLAL</sequence>
<dbReference type="AlphaFoldDB" id="A0A547Q893"/>
<evidence type="ECO:0000313" key="1">
    <source>
        <dbReference type="EMBL" id="TRD22602.1"/>
    </source>
</evidence>
<comment type="caution">
    <text evidence="1">The sequence shown here is derived from an EMBL/GenBank/DDBJ whole genome shotgun (WGS) entry which is preliminary data.</text>
</comment>
<name>A0A547Q893_9RHOB</name>
<proteinExistence type="predicted"/>
<protein>
    <submittedName>
        <fullName evidence="1">Uncharacterized protein</fullName>
    </submittedName>
</protein>
<dbReference type="EMBL" id="VFSV01000005">
    <property type="protein sequence ID" value="TRD22602.1"/>
    <property type="molecule type" value="Genomic_DNA"/>
</dbReference>
<keyword evidence="2" id="KW-1185">Reference proteome</keyword>
<reference evidence="1 2" key="1">
    <citation type="submission" date="2019-06" db="EMBL/GenBank/DDBJ databases">
        <title>Paenimaribius caenipelagi gen. nov., sp. nov., isolated from a tidal flat.</title>
        <authorList>
            <person name="Yoon J.-H."/>
        </authorList>
    </citation>
    <scope>NUCLEOTIDE SEQUENCE [LARGE SCALE GENOMIC DNA]</scope>
    <source>
        <strain evidence="1 2">JBTF-M29</strain>
    </source>
</reference>
<accession>A0A547Q893</accession>
<organism evidence="1 2">
    <name type="scientific">Palleronia caenipelagi</name>
    <dbReference type="NCBI Taxonomy" id="2489174"/>
    <lineage>
        <taxon>Bacteria</taxon>
        <taxon>Pseudomonadati</taxon>
        <taxon>Pseudomonadota</taxon>
        <taxon>Alphaproteobacteria</taxon>
        <taxon>Rhodobacterales</taxon>
        <taxon>Roseobacteraceae</taxon>
        <taxon>Palleronia</taxon>
    </lineage>
</organism>
<gene>
    <name evidence="1" type="ORF">FEV53_04085</name>
</gene>
<evidence type="ECO:0000313" key="2">
    <source>
        <dbReference type="Proteomes" id="UP000318590"/>
    </source>
</evidence>